<proteinExistence type="inferred from homology"/>
<dbReference type="Pfam" id="PF08583">
    <property type="entry name" value="Cmc1"/>
    <property type="match status" value="1"/>
</dbReference>
<evidence type="ECO:0000256" key="4">
    <source>
        <dbReference type="SAM" id="MobiDB-lite"/>
    </source>
</evidence>
<dbReference type="EMBL" id="KV429105">
    <property type="protein sequence ID" value="KZT65458.1"/>
    <property type="molecule type" value="Genomic_DNA"/>
</dbReference>
<feature type="compositionally biased region" description="Basic and acidic residues" evidence="4">
    <location>
        <begin position="79"/>
        <end position="88"/>
    </location>
</feature>
<dbReference type="STRING" id="1314783.A0A165MBA3"/>
<organism evidence="5 6">
    <name type="scientific">Daedalea quercina L-15889</name>
    <dbReference type="NCBI Taxonomy" id="1314783"/>
    <lineage>
        <taxon>Eukaryota</taxon>
        <taxon>Fungi</taxon>
        <taxon>Dikarya</taxon>
        <taxon>Basidiomycota</taxon>
        <taxon>Agaricomycotina</taxon>
        <taxon>Agaricomycetes</taxon>
        <taxon>Polyporales</taxon>
        <taxon>Fomitopsis</taxon>
    </lineage>
</organism>
<comment type="similarity">
    <text evidence="1 3">Belongs to the CMC family.</text>
</comment>
<dbReference type="AlphaFoldDB" id="A0A165MBA3"/>
<dbReference type="InterPro" id="IPR013892">
    <property type="entry name" value="Cyt_c_biogenesis_Cmc1-like"/>
</dbReference>
<sequence>MHPQLETDNKRLGASQRPLSCCSHSRVLVSYLGSHRPVCREFIEALDACHANSWAKWTGGCNQAKHDLNMCLRKERIERTTRNREDAKKRRQNTEQVWKELREE</sequence>
<dbReference type="GO" id="GO:0005743">
    <property type="term" value="C:mitochondrial inner membrane"/>
    <property type="evidence" value="ECO:0007669"/>
    <property type="project" value="UniProtKB-SubCell"/>
</dbReference>
<evidence type="ECO:0000256" key="1">
    <source>
        <dbReference type="ARBA" id="ARBA00007347"/>
    </source>
</evidence>
<name>A0A165MBA3_9APHY</name>
<dbReference type="Proteomes" id="UP000076727">
    <property type="component" value="Unassembled WGS sequence"/>
</dbReference>
<evidence type="ECO:0000256" key="2">
    <source>
        <dbReference type="ARBA" id="ARBA00023157"/>
    </source>
</evidence>
<keyword evidence="3" id="KW-0472">Membrane</keyword>
<keyword evidence="3" id="KW-0496">Mitochondrion</keyword>
<accession>A0A165MBA3</accession>
<keyword evidence="3" id="KW-0999">Mitochondrion inner membrane</keyword>
<comment type="function">
    <text evidence="3">Required for mitochondrial cytochrome c oxidase (COX) assembly and respiration.</text>
</comment>
<keyword evidence="2" id="KW-1015">Disulfide bond</keyword>
<evidence type="ECO:0000313" key="5">
    <source>
        <dbReference type="EMBL" id="KZT65458.1"/>
    </source>
</evidence>
<evidence type="ECO:0000256" key="3">
    <source>
        <dbReference type="RuleBase" id="RU364104"/>
    </source>
</evidence>
<evidence type="ECO:0000313" key="6">
    <source>
        <dbReference type="Proteomes" id="UP000076727"/>
    </source>
</evidence>
<gene>
    <name evidence="5" type="ORF">DAEQUDRAFT_676864</name>
</gene>
<feature type="region of interest" description="Disordered" evidence="4">
    <location>
        <begin position="79"/>
        <end position="104"/>
    </location>
</feature>
<keyword evidence="6" id="KW-1185">Reference proteome</keyword>
<reference evidence="5 6" key="1">
    <citation type="journal article" date="2016" name="Mol. Biol. Evol.">
        <title>Comparative Genomics of Early-Diverging Mushroom-Forming Fungi Provides Insights into the Origins of Lignocellulose Decay Capabilities.</title>
        <authorList>
            <person name="Nagy L.G."/>
            <person name="Riley R."/>
            <person name="Tritt A."/>
            <person name="Adam C."/>
            <person name="Daum C."/>
            <person name="Floudas D."/>
            <person name="Sun H."/>
            <person name="Yadav J.S."/>
            <person name="Pangilinan J."/>
            <person name="Larsson K.H."/>
            <person name="Matsuura K."/>
            <person name="Barry K."/>
            <person name="Labutti K."/>
            <person name="Kuo R."/>
            <person name="Ohm R.A."/>
            <person name="Bhattacharya S.S."/>
            <person name="Shirouzu T."/>
            <person name="Yoshinaga Y."/>
            <person name="Martin F.M."/>
            <person name="Grigoriev I.V."/>
            <person name="Hibbett D.S."/>
        </authorList>
    </citation>
    <scope>NUCLEOTIDE SEQUENCE [LARGE SCALE GENOMIC DNA]</scope>
    <source>
        <strain evidence="5 6">L-15889</strain>
    </source>
</reference>
<dbReference type="OrthoDB" id="532630at2759"/>
<comment type="subcellular location">
    <subcellularLocation>
        <location evidence="3">Mitochondrion inner membrane</location>
    </subcellularLocation>
</comment>
<keyword evidence="3" id="KW-0143">Chaperone</keyword>
<protein>
    <recommendedName>
        <fullName evidence="3">COX assembly mitochondrial protein</fullName>
    </recommendedName>
</protein>